<dbReference type="EMBL" id="AVOT02020841">
    <property type="protein sequence ID" value="MBW0509241.1"/>
    <property type="molecule type" value="Genomic_DNA"/>
</dbReference>
<dbReference type="InterPro" id="IPR001584">
    <property type="entry name" value="Integrase_cat-core"/>
</dbReference>
<dbReference type="PANTHER" id="PTHR37984">
    <property type="entry name" value="PROTEIN CBG26694"/>
    <property type="match status" value="1"/>
</dbReference>
<dbReference type="SUPFAM" id="SSF53098">
    <property type="entry name" value="Ribonuclease H-like"/>
    <property type="match status" value="1"/>
</dbReference>
<evidence type="ECO:0000313" key="4">
    <source>
        <dbReference type="Proteomes" id="UP000765509"/>
    </source>
</evidence>
<evidence type="ECO:0000256" key="1">
    <source>
        <dbReference type="ARBA" id="ARBA00022884"/>
    </source>
</evidence>
<evidence type="ECO:0000313" key="3">
    <source>
        <dbReference type="EMBL" id="MBW0509241.1"/>
    </source>
</evidence>
<dbReference type="Proteomes" id="UP000765509">
    <property type="component" value="Unassembled WGS sequence"/>
</dbReference>
<reference evidence="3" key="1">
    <citation type="submission" date="2021-03" db="EMBL/GenBank/DDBJ databases">
        <title>Draft genome sequence of rust myrtle Austropuccinia psidii MF-1, a brazilian biotype.</title>
        <authorList>
            <person name="Quecine M.C."/>
            <person name="Pachon D.M.R."/>
            <person name="Bonatelli M.L."/>
            <person name="Correr F.H."/>
            <person name="Franceschini L.M."/>
            <person name="Leite T.F."/>
            <person name="Margarido G.R.A."/>
            <person name="Almeida C.A."/>
            <person name="Ferrarezi J.A."/>
            <person name="Labate C.A."/>
        </authorList>
    </citation>
    <scope>NUCLEOTIDE SEQUENCE</scope>
    <source>
        <strain evidence="3">MF-1</strain>
    </source>
</reference>
<protein>
    <recommendedName>
        <fullName evidence="2">Integrase catalytic domain-containing protein</fullName>
    </recommendedName>
</protein>
<dbReference type="Gene3D" id="3.30.420.10">
    <property type="entry name" value="Ribonuclease H-like superfamily/Ribonuclease H"/>
    <property type="match status" value="1"/>
</dbReference>
<dbReference type="GO" id="GO:0015074">
    <property type="term" value="P:DNA integration"/>
    <property type="evidence" value="ECO:0007669"/>
    <property type="project" value="InterPro"/>
</dbReference>
<dbReference type="GO" id="GO:0005634">
    <property type="term" value="C:nucleus"/>
    <property type="evidence" value="ECO:0007669"/>
    <property type="project" value="UniProtKB-ARBA"/>
</dbReference>
<keyword evidence="4" id="KW-1185">Reference proteome</keyword>
<comment type="caution">
    <text evidence="3">The sequence shown here is derived from an EMBL/GenBank/DDBJ whole genome shotgun (WGS) entry which is preliminary data.</text>
</comment>
<feature type="domain" description="Integrase catalytic" evidence="2">
    <location>
        <begin position="76"/>
        <end position="203"/>
    </location>
</feature>
<dbReference type="PANTHER" id="PTHR37984:SF5">
    <property type="entry name" value="PROTEIN NYNRIN-LIKE"/>
    <property type="match status" value="1"/>
</dbReference>
<organism evidence="3 4">
    <name type="scientific">Austropuccinia psidii MF-1</name>
    <dbReference type="NCBI Taxonomy" id="1389203"/>
    <lineage>
        <taxon>Eukaryota</taxon>
        <taxon>Fungi</taxon>
        <taxon>Dikarya</taxon>
        <taxon>Basidiomycota</taxon>
        <taxon>Pucciniomycotina</taxon>
        <taxon>Pucciniomycetes</taxon>
        <taxon>Pucciniales</taxon>
        <taxon>Sphaerophragmiaceae</taxon>
        <taxon>Austropuccinia</taxon>
    </lineage>
</organism>
<dbReference type="InterPro" id="IPR041588">
    <property type="entry name" value="Integrase_H2C2"/>
</dbReference>
<dbReference type="OrthoDB" id="3158924at2759"/>
<dbReference type="Pfam" id="PF17921">
    <property type="entry name" value="Integrase_H2C2"/>
    <property type="match status" value="1"/>
</dbReference>
<dbReference type="AlphaFoldDB" id="A0A9Q3DYZ2"/>
<evidence type="ECO:0000259" key="2">
    <source>
        <dbReference type="PROSITE" id="PS50994"/>
    </source>
</evidence>
<dbReference type="InterPro" id="IPR050951">
    <property type="entry name" value="Retrovirus_Pol_polyprotein"/>
</dbReference>
<dbReference type="InterPro" id="IPR036397">
    <property type="entry name" value="RNaseH_sf"/>
</dbReference>
<keyword evidence="1" id="KW-0694">RNA-binding</keyword>
<dbReference type="GO" id="GO:0003723">
    <property type="term" value="F:RNA binding"/>
    <property type="evidence" value="ECO:0007669"/>
    <property type="project" value="UniProtKB-KW"/>
</dbReference>
<accession>A0A9Q3DYZ2</accession>
<sequence>MTLCSRLLVDTILHECYDSIYPGNLSEDRRLAKVKNCACWPSWRKYTIEYFPTCDRCQKSNMSIGKEFGLMIHIQEPKFPWEFVHMDWVTELPPSGDKGYDAFLVIVDRYVKNPIFLPCHKDDTAMNTAPLLLGRVIPHTGLCKNIISYRDPKFKSALWTTLHRLFGSKLSFSPAYYPQTDGLTERMIQTLEDMIRRFCAFGL</sequence>
<gene>
    <name evidence="3" type="ORF">O181_048956</name>
</gene>
<proteinExistence type="predicted"/>
<dbReference type="PROSITE" id="PS50994">
    <property type="entry name" value="INTEGRASE"/>
    <property type="match status" value="1"/>
</dbReference>
<dbReference type="InterPro" id="IPR012337">
    <property type="entry name" value="RNaseH-like_sf"/>
</dbReference>
<name>A0A9Q3DYZ2_9BASI</name>